<evidence type="ECO:0000313" key="3">
    <source>
        <dbReference type="Proteomes" id="UP000438914"/>
    </source>
</evidence>
<dbReference type="AlphaFoldDB" id="A0A7K0KB56"/>
<dbReference type="InterPro" id="IPR023214">
    <property type="entry name" value="HAD_sf"/>
</dbReference>
<dbReference type="Gene3D" id="1.10.150.240">
    <property type="entry name" value="Putative phosphatase, domain 2"/>
    <property type="match status" value="1"/>
</dbReference>
<dbReference type="InterPro" id="IPR051540">
    <property type="entry name" value="S-2-haloacid_dehalogenase"/>
</dbReference>
<protein>
    <submittedName>
        <fullName evidence="2">HAD family hydrolase</fullName>
    </submittedName>
</protein>
<evidence type="ECO:0000313" key="2">
    <source>
        <dbReference type="EMBL" id="MST83163.1"/>
    </source>
</evidence>
<sequence length="249" mass="27925">MKKHILNRSEGKNSTTGWAQPVGLIAFDADDTLWDNQGHFEAVEKAYCRLLSPYGTAEQVSAALFETETANMPLLGYGCKAFTLSLIENAVSFSQGQITAQRLLEVEQLGKSLLSLPATPLPGVVDTLRALRQSGRFRLVVFTKGELLDQQNKVIRSGLREFFDDVIVVSDKTRHEYQRLCDMFDTDVSRLLMVGNSFKSDIAPVLQLGGYAVHIPFDKVWQHEVVEEYEHPRLKRLQSISELPSLLAI</sequence>
<keyword evidence="1 2" id="KW-0378">Hydrolase</keyword>
<dbReference type="SUPFAM" id="SSF56784">
    <property type="entry name" value="HAD-like"/>
    <property type="match status" value="1"/>
</dbReference>
<comment type="caution">
    <text evidence="2">The sequence shown here is derived from an EMBL/GenBank/DDBJ whole genome shotgun (WGS) entry which is preliminary data.</text>
</comment>
<dbReference type="PANTHER" id="PTHR43316:SF8">
    <property type="entry name" value="HAD FAMILY HYDROLASE"/>
    <property type="match status" value="1"/>
</dbReference>
<gene>
    <name evidence="2" type="ORF">FYJ73_00415</name>
</gene>
<name>A0A7K0KB56_9BACT</name>
<reference evidence="2 3" key="1">
    <citation type="submission" date="2019-08" db="EMBL/GenBank/DDBJ databases">
        <title>In-depth cultivation of the pig gut microbiome towards novel bacterial diversity and tailored functional studies.</title>
        <authorList>
            <person name="Wylensek D."/>
            <person name="Hitch T.C.A."/>
            <person name="Clavel T."/>
        </authorList>
    </citation>
    <scope>NUCLEOTIDE SEQUENCE [LARGE SCALE GENOMIC DNA]</scope>
    <source>
        <strain evidence="2 3">LKV-178-WT-2A</strain>
    </source>
</reference>
<dbReference type="Proteomes" id="UP000438914">
    <property type="component" value="Unassembled WGS sequence"/>
</dbReference>
<organism evidence="2 3">
    <name type="scientific">Hallella mizrahii</name>
    <dbReference type="NCBI Taxonomy" id="2606637"/>
    <lineage>
        <taxon>Bacteria</taxon>
        <taxon>Pseudomonadati</taxon>
        <taxon>Bacteroidota</taxon>
        <taxon>Bacteroidia</taxon>
        <taxon>Bacteroidales</taxon>
        <taxon>Prevotellaceae</taxon>
        <taxon>Hallella</taxon>
    </lineage>
</organism>
<dbReference type="InterPro" id="IPR023198">
    <property type="entry name" value="PGP-like_dom2"/>
</dbReference>
<proteinExistence type="predicted"/>
<dbReference type="GO" id="GO:0016787">
    <property type="term" value="F:hydrolase activity"/>
    <property type="evidence" value="ECO:0007669"/>
    <property type="project" value="UniProtKB-KW"/>
</dbReference>
<dbReference type="RefSeq" id="WP_154532482.1">
    <property type="nucleotide sequence ID" value="NZ_VUNG01000001.1"/>
</dbReference>
<keyword evidence="3" id="KW-1185">Reference proteome</keyword>
<dbReference type="EMBL" id="VUNG01000001">
    <property type="protein sequence ID" value="MST83163.1"/>
    <property type="molecule type" value="Genomic_DNA"/>
</dbReference>
<dbReference type="Pfam" id="PF00702">
    <property type="entry name" value="Hydrolase"/>
    <property type="match status" value="1"/>
</dbReference>
<dbReference type="InterPro" id="IPR036412">
    <property type="entry name" value="HAD-like_sf"/>
</dbReference>
<dbReference type="PANTHER" id="PTHR43316">
    <property type="entry name" value="HYDROLASE, HALOACID DELAHOGENASE-RELATED"/>
    <property type="match status" value="1"/>
</dbReference>
<evidence type="ECO:0000256" key="1">
    <source>
        <dbReference type="ARBA" id="ARBA00022801"/>
    </source>
</evidence>
<dbReference type="Gene3D" id="3.40.50.1000">
    <property type="entry name" value="HAD superfamily/HAD-like"/>
    <property type="match status" value="1"/>
</dbReference>
<accession>A0A7K0KB56</accession>